<evidence type="ECO:0000259" key="12">
    <source>
        <dbReference type="Pfam" id="PF13793"/>
    </source>
</evidence>
<keyword evidence="6" id="KW-0067">ATP-binding</keyword>
<dbReference type="GO" id="GO:0006164">
    <property type="term" value="P:purine nucleotide biosynthetic process"/>
    <property type="evidence" value="ECO:0007669"/>
    <property type="project" value="TreeGrafter"/>
</dbReference>
<dbReference type="PANTHER" id="PTHR10210">
    <property type="entry name" value="RIBOSE-PHOSPHATE DIPHOSPHOKINASE FAMILY MEMBER"/>
    <property type="match status" value="1"/>
</dbReference>
<dbReference type="GO" id="GO:0002189">
    <property type="term" value="C:ribose phosphate diphosphokinase complex"/>
    <property type="evidence" value="ECO:0007669"/>
    <property type="project" value="TreeGrafter"/>
</dbReference>
<keyword evidence="5 10" id="KW-0418">Kinase</keyword>
<feature type="domain" description="Ribose-phosphate pyrophosphokinase N-terminal" evidence="12">
    <location>
        <begin position="8"/>
        <end position="122"/>
    </location>
</feature>
<gene>
    <name evidence="13" type="ORF">CJJ23_03445</name>
</gene>
<evidence type="ECO:0000256" key="2">
    <source>
        <dbReference type="ARBA" id="ARBA00022723"/>
    </source>
</evidence>
<dbReference type="SMART" id="SM01400">
    <property type="entry name" value="Pribosyltran_N"/>
    <property type="match status" value="1"/>
</dbReference>
<dbReference type="GO" id="GO:0016301">
    <property type="term" value="F:kinase activity"/>
    <property type="evidence" value="ECO:0007669"/>
    <property type="project" value="UniProtKB-KW"/>
</dbReference>
<dbReference type="InterPro" id="IPR029099">
    <property type="entry name" value="Pribosyltran_N"/>
</dbReference>
<dbReference type="InterPro" id="IPR000842">
    <property type="entry name" value="PRib_PP_synth_CS"/>
</dbReference>
<comment type="catalytic activity">
    <reaction evidence="8 10">
        <text>D-ribose 5-phosphate + ATP = 5-phospho-alpha-D-ribose 1-diphosphate + AMP + H(+)</text>
        <dbReference type="Rhea" id="RHEA:15609"/>
        <dbReference type="ChEBI" id="CHEBI:15378"/>
        <dbReference type="ChEBI" id="CHEBI:30616"/>
        <dbReference type="ChEBI" id="CHEBI:58017"/>
        <dbReference type="ChEBI" id="CHEBI:78346"/>
        <dbReference type="ChEBI" id="CHEBI:456215"/>
        <dbReference type="EC" id="2.7.6.1"/>
    </reaction>
</comment>
<dbReference type="NCBIfam" id="NF002320">
    <property type="entry name" value="PRK01259.1"/>
    <property type="match status" value="1"/>
</dbReference>
<evidence type="ECO:0000256" key="3">
    <source>
        <dbReference type="ARBA" id="ARBA00022727"/>
    </source>
</evidence>
<dbReference type="GO" id="GO:0006015">
    <property type="term" value="P:5-phosphoribose 1-diphosphate biosynthetic process"/>
    <property type="evidence" value="ECO:0007669"/>
    <property type="project" value="TreeGrafter"/>
</dbReference>
<dbReference type="AlphaFoldDB" id="A0A269TJT7"/>
<feature type="domain" description="Phosphoribosyltransferase" evidence="11">
    <location>
        <begin position="160"/>
        <end position="251"/>
    </location>
</feature>
<dbReference type="GO" id="GO:0005737">
    <property type="term" value="C:cytoplasm"/>
    <property type="evidence" value="ECO:0007669"/>
    <property type="project" value="TreeGrafter"/>
</dbReference>
<keyword evidence="7 10" id="KW-0460">Magnesium</keyword>
<dbReference type="GO" id="GO:0005524">
    <property type="term" value="F:ATP binding"/>
    <property type="evidence" value="ECO:0007669"/>
    <property type="project" value="UniProtKB-KW"/>
</dbReference>
<dbReference type="NCBIfam" id="TIGR01251">
    <property type="entry name" value="ribP_PPkin"/>
    <property type="match status" value="1"/>
</dbReference>
<dbReference type="GO" id="GO:0004749">
    <property type="term" value="F:ribose phosphate diphosphokinase activity"/>
    <property type="evidence" value="ECO:0007669"/>
    <property type="project" value="UniProtKB-EC"/>
</dbReference>
<evidence type="ECO:0000256" key="6">
    <source>
        <dbReference type="ARBA" id="ARBA00022840"/>
    </source>
</evidence>
<protein>
    <recommendedName>
        <fullName evidence="10">Ribose-phosphate pyrophosphokinase</fullName>
        <ecNumber evidence="10">2.7.6.1</ecNumber>
    </recommendedName>
</protein>
<dbReference type="PANTHER" id="PTHR10210:SF41">
    <property type="entry name" value="RIBOSE-PHOSPHATE PYROPHOSPHOKINASE 1, CHLOROPLASTIC"/>
    <property type="match status" value="1"/>
</dbReference>
<keyword evidence="2 10" id="KW-0479">Metal-binding</keyword>
<dbReference type="InterPro" id="IPR029057">
    <property type="entry name" value="PRTase-like"/>
</dbReference>
<dbReference type="OrthoDB" id="9777067at2"/>
<proteinExistence type="inferred from homology"/>
<dbReference type="CDD" id="cd06223">
    <property type="entry name" value="PRTases_typeI"/>
    <property type="match status" value="1"/>
</dbReference>
<evidence type="ECO:0000256" key="1">
    <source>
        <dbReference type="ARBA" id="ARBA00022679"/>
    </source>
</evidence>
<reference evidence="14" key="1">
    <citation type="submission" date="2017-08" db="EMBL/GenBank/DDBJ databases">
        <authorList>
            <person name="Alvarez-Ponce D."/>
            <person name="Weitzman C.L."/>
            <person name="Tillett R.L."/>
            <person name="Sandmeier F.C."/>
            <person name="Tracy C.R."/>
        </authorList>
    </citation>
    <scope>NUCLEOTIDE SEQUENCE [LARGE SCALE GENOMIC DNA]</scope>
    <source>
        <strain evidence="14">723</strain>
    </source>
</reference>
<comment type="caution">
    <text evidence="13">The sequence shown here is derived from an EMBL/GenBank/DDBJ whole genome shotgun (WGS) entry which is preliminary data.</text>
</comment>
<organism evidence="13 14">
    <name type="scientific">Mycoplasmopsis agassizii</name>
    <dbReference type="NCBI Taxonomy" id="33922"/>
    <lineage>
        <taxon>Bacteria</taxon>
        <taxon>Bacillati</taxon>
        <taxon>Mycoplasmatota</taxon>
        <taxon>Mycoplasmoidales</taxon>
        <taxon>Metamycoplasmataceae</taxon>
        <taxon>Mycoplasmopsis</taxon>
    </lineage>
</organism>
<accession>A0A269TJT7</accession>
<evidence type="ECO:0000313" key="14">
    <source>
        <dbReference type="Proteomes" id="UP000216943"/>
    </source>
</evidence>
<dbReference type="Proteomes" id="UP000216943">
    <property type="component" value="Unassembled WGS sequence"/>
</dbReference>
<dbReference type="PROSITE" id="PS00114">
    <property type="entry name" value="PRPP_SYNTHASE"/>
    <property type="match status" value="1"/>
</dbReference>
<dbReference type="Pfam" id="PF00156">
    <property type="entry name" value="Pribosyltran"/>
    <property type="match status" value="1"/>
</dbReference>
<keyword evidence="4" id="KW-0547">Nucleotide-binding</keyword>
<dbReference type="EC" id="2.7.6.1" evidence="10"/>
<evidence type="ECO:0000256" key="7">
    <source>
        <dbReference type="ARBA" id="ARBA00022842"/>
    </source>
</evidence>
<dbReference type="FunFam" id="3.40.50.2020:FF:000007">
    <property type="entry name" value="Ribose-phosphate pyrophosphokinase"/>
    <property type="match status" value="1"/>
</dbReference>
<evidence type="ECO:0000256" key="4">
    <source>
        <dbReference type="ARBA" id="ARBA00022741"/>
    </source>
</evidence>
<dbReference type="Pfam" id="PF13793">
    <property type="entry name" value="Pribosyltran_N"/>
    <property type="match status" value="1"/>
</dbReference>
<sequence length="325" mass="36066">MPNKNFLLFALPGTEHLANKICSCLNTNLAETEYTRFADGEVLIKSKTTVRNLDVYIVVSTSLSVNDRLMELLIFVDSLKRASAKSITVIFTYFGYARQDRKSKGREPITAKLVANLLESAGVTKVVAVDLHNPSIQGFFDVPVDDLRAHYVLSTELASRNERFTIVSPDYGGTVRARLTAELISNDIQIAIVDKRRTGINKTEVLGLIGDVRGKNVVIVDDIIDTGGTIIKAAETLKKYGAKKIIVAASHGIFTKGFEIFENSEVVDEVIITDSIRQEKMFKQFKKLTIISLADFISQVIVAMTENRSISDIYKKLRDGVINDI</sequence>
<dbReference type="InterPro" id="IPR000836">
    <property type="entry name" value="PRTase_dom"/>
</dbReference>
<evidence type="ECO:0000313" key="13">
    <source>
        <dbReference type="EMBL" id="PAK21168.1"/>
    </source>
</evidence>
<keyword evidence="3 9" id="KW-0545">Nucleotide biosynthesis</keyword>
<evidence type="ECO:0000256" key="8">
    <source>
        <dbReference type="ARBA" id="ARBA00049535"/>
    </source>
</evidence>
<dbReference type="GO" id="GO:0000287">
    <property type="term" value="F:magnesium ion binding"/>
    <property type="evidence" value="ECO:0007669"/>
    <property type="project" value="InterPro"/>
</dbReference>
<dbReference type="SUPFAM" id="SSF53271">
    <property type="entry name" value="PRTase-like"/>
    <property type="match status" value="1"/>
</dbReference>
<dbReference type="RefSeq" id="WP_095334966.1">
    <property type="nucleotide sequence ID" value="NZ_NQNY01000011.1"/>
</dbReference>
<keyword evidence="1 13" id="KW-0808">Transferase</keyword>
<evidence type="ECO:0000256" key="9">
    <source>
        <dbReference type="RuleBase" id="RU004324"/>
    </source>
</evidence>
<dbReference type="Gene3D" id="3.40.50.2020">
    <property type="match status" value="2"/>
</dbReference>
<name>A0A269TJT7_9BACT</name>
<dbReference type="EMBL" id="NQNY01000011">
    <property type="protein sequence ID" value="PAK21168.1"/>
    <property type="molecule type" value="Genomic_DNA"/>
</dbReference>
<evidence type="ECO:0000256" key="10">
    <source>
        <dbReference type="RuleBase" id="RU004325"/>
    </source>
</evidence>
<evidence type="ECO:0000256" key="5">
    <source>
        <dbReference type="ARBA" id="ARBA00022777"/>
    </source>
</evidence>
<dbReference type="GO" id="GO:0009156">
    <property type="term" value="P:ribonucleoside monophosphate biosynthetic process"/>
    <property type="evidence" value="ECO:0007669"/>
    <property type="project" value="InterPro"/>
</dbReference>
<comment type="similarity">
    <text evidence="9">Belongs to the ribose-phosphate pyrophosphokinase family.</text>
</comment>
<evidence type="ECO:0000259" key="11">
    <source>
        <dbReference type="Pfam" id="PF00156"/>
    </source>
</evidence>
<dbReference type="InterPro" id="IPR005946">
    <property type="entry name" value="Rib-P_diPkinase"/>
</dbReference>